<evidence type="ECO:0000313" key="4">
    <source>
        <dbReference type="Proteomes" id="UP001281761"/>
    </source>
</evidence>
<gene>
    <name evidence="3" type="ORF">BLNAU_20462</name>
</gene>
<evidence type="ECO:0000256" key="2">
    <source>
        <dbReference type="SAM" id="MobiDB-lite"/>
    </source>
</evidence>
<evidence type="ECO:0008006" key="5">
    <source>
        <dbReference type="Google" id="ProtNLM"/>
    </source>
</evidence>
<name>A0ABQ9WZQ9_9EUKA</name>
<dbReference type="Proteomes" id="UP001281761">
    <property type="component" value="Unassembled WGS sequence"/>
</dbReference>
<proteinExistence type="predicted"/>
<keyword evidence="1" id="KW-0175">Coiled coil</keyword>
<feature type="coiled-coil region" evidence="1">
    <location>
        <begin position="123"/>
        <end position="150"/>
    </location>
</feature>
<reference evidence="3 4" key="1">
    <citation type="journal article" date="2022" name="bioRxiv">
        <title>Genomics of Preaxostyla Flagellates Illuminates Evolutionary Transitions and the Path Towards Mitochondrial Loss.</title>
        <authorList>
            <person name="Novak L.V.F."/>
            <person name="Treitli S.C."/>
            <person name="Pyrih J."/>
            <person name="Halakuc P."/>
            <person name="Pipaliya S.V."/>
            <person name="Vacek V."/>
            <person name="Brzon O."/>
            <person name="Soukal P."/>
            <person name="Eme L."/>
            <person name="Dacks J.B."/>
            <person name="Karnkowska A."/>
            <person name="Elias M."/>
            <person name="Hampl V."/>
        </authorList>
    </citation>
    <scope>NUCLEOTIDE SEQUENCE [LARGE SCALE GENOMIC DNA]</scope>
    <source>
        <strain evidence="3">NAU3</strain>
        <tissue evidence="3">Gut</tissue>
    </source>
</reference>
<keyword evidence="4" id="KW-1185">Reference proteome</keyword>
<evidence type="ECO:0000313" key="3">
    <source>
        <dbReference type="EMBL" id="KAK2944604.1"/>
    </source>
</evidence>
<comment type="caution">
    <text evidence="3">The sequence shown here is derived from an EMBL/GenBank/DDBJ whole genome shotgun (WGS) entry which is preliminary data.</text>
</comment>
<feature type="region of interest" description="Disordered" evidence="2">
    <location>
        <begin position="1"/>
        <end position="23"/>
    </location>
</feature>
<feature type="compositionally biased region" description="Low complexity" evidence="2">
    <location>
        <begin position="1"/>
        <end position="18"/>
    </location>
</feature>
<accession>A0ABQ9WZQ9</accession>
<evidence type="ECO:0000256" key="1">
    <source>
        <dbReference type="SAM" id="Coils"/>
    </source>
</evidence>
<sequence length="154" mass="17039">MYIPSQPSQVPSSSTSGRRGPGDVLLHDEEEDYDLAHSPGASLDLLSSPYHIPNADNIPISTQTKGMTVSFEAQKVPKVQTQLNYHYSRVYFGARNQNKVAASTLEKALNTITTRLGHTTPILQTTTQNLQTANNDLKSLREQLASFNSSFVFW</sequence>
<organism evidence="3 4">
    <name type="scientific">Blattamonas nauphoetae</name>
    <dbReference type="NCBI Taxonomy" id="2049346"/>
    <lineage>
        <taxon>Eukaryota</taxon>
        <taxon>Metamonada</taxon>
        <taxon>Preaxostyla</taxon>
        <taxon>Oxymonadida</taxon>
        <taxon>Blattamonas</taxon>
    </lineage>
</organism>
<protein>
    <recommendedName>
        <fullName evidence="5">Biogenesis of lysosome-related organelles complex 1 subunit 3</fullName>
    </recommendedName>
</protein>
<dbReference type="EMBL" id="JARBJD010000291">
    <property type="protein sequence ID" value="KAK2944604.1"/>
    <property type="molecule type" value="Genomic_DNA"/>
</dbReference>